<dbReference type="AlphaFoldDB" id="F0RQQ6"/>
<evidence type="ECO:0000313" key="2">
    <source>
        <dbReference type="EMBL" id="ADY27615.1"/>
    </source>
</evidence>
<gene>
    <name evidence="2" type="ordered locus">Deipr_2498</name>
</gene>
<dbReference type="Proteomes" id="UP000007718">
    <property type="component" value="Plasmid pDEIPR02"/>
</dbReference>
<keyword evidence="1" id="KW-0472">Membrane</keyword>
<reference evidence="3" key="1">
    <citation type="submission" date="2011-02" db="EMBL/GenBank/DDBJ databases">
        <title>The complete sequence of plasmid2 of Deinococcus proteolyticus DSM 20540.</title>
        <authorList>
            <consortium name="US DOE Joint Genome Institute (JGI-PGF)"/>
            <person name="Lucas S."/>
            <person name="Copeland A."/>
            <person name="Lapidus A."/>
            <person name="Bruce D."/>
            <person name="Goodwin L."/>
            <person name="Pitluck S."/>
            <person name="Kyrpides N."/>
            <person name="Mavromatis K."/>
            <person name="Pagani I."/>
            <person name="Ivanova N."/>
            <person name="Ovchinnikova G."/>
            <person name="Zeytun A."/>
            <person name="Detter J.C."/>
            <person name="Han C."/>
            <person name="Land M."/>
            <person name="Hauser L."/>
            <person name="Markowitz V."/>
            <person name="Cheng J.-F."/>
            <person name="Hugenholtz P."/>
            <person name="Woyke T."/>
            <person name="Wu D."/>
            <person name="Pukall R."/>
            <person name="Steenblock K."/>
            <person name="Brambilla E."/>
            <person name="Klenk H.-P."/>
            <person name="Eisen J.A."/>
        </authorList>
    </citation>
    <scope>NUCLEOTIDE SEQUENCE [LARGE SCALE GENOMIC DNA]</scope>
    <source>
        <strain evidence="3">ATCC 35074 / DSM 20540 / JCM 6276 / NBRC 101906 / NCIMB 13154 / VKM Ac-1939 / CCM 2703 / MRP</strain>
        <plasmid evidence="3">Plasmid pDEIPR02</plasmid>
    </source>
</reference>
<keyword evidence="1" id="KW-1133">Transmembrane helix</keyword>
<dbReference type="RefSeq" id="WP_013615969.1">
    <property type="nucleotide sequence ID" value="NC_015162.1"/>
</dbReference>
<dbReference type="KEGG" id="dpt:Deipr_2498"/>
<accession>F0RQQ6</accession>
<feature type="transmembrane region" description="Helical" evidence="1">
    <location>
        <begin position="27"/>
        <end position="43"/>
    </location>
</feature>
<organism evidence="2 3">
    <name type="scientific">Deinococcus proteolyticus (strain ATCC 35074 / DSM 20540 / JCM 6276 / NBRC 101906 / NCIMB 13154 / VKM Ac-1939 / CCM 2703 / MRP)</name>
    <dbReference type="NCBI Taxonomy" id="693977"/>
    <lineage>
        <taxon>Bacteria</taxon>
        <taxon>Thermotogati</taxon>
        <taxon>Deinococcota</taxon>
        <taxon>Deinococci</taxon>
        <taxon>Deinococcales</taxon>
        <taxon>Deinococcaceae</taxon>
        <taxon>Deinococcus</taxon>
    </lineage>
</organism>
<sequence>MEDTADHTAEWPNLDDLGFERMGLPRNLLFATLGAGFIFYQILDATWGKTLQGVSGFLPMILTAGLWKMYIIPWVRDMNDKLPRGYWQGIYDYYFTNPGHLQIVNDPEPMPLYIRGPAVNQPDSHAK</sequence>
<feature type="transmembrane region" description="Helical" evidence="1">
    <location>
        <begin position="55"/>
        <end position="75"/>
    </location>
</feature>
<keyword evidence="3" id="KW-1185">Reference proteome</keyword>
<geneLocation type="plasmid" evidence="2 3">
    <name>pDEIPR02</name>
</geneLocation>
<reference evidence="2 3" key="2">
    <citation type="journal article" date="2012" name="Stand. Genomic Sci.">
        <title>Complete genome sequence of the orange-red pigmented, radioresistant Deinococcus proteolyticus type strain (MRP(T)).</title>
        <authorList>
            <person name="Copeland A."/>
            <person name="Zeytun A."/>
            <person name="Yassawong M."/>
            <person name="Nolan M."/>
            <person name="Lucas S."/>
            <person name="Hammon N."/>
            <person name="Deshpande S."/>
            <person name="Cheng J.F."/>
            <person name="Han C."/>
            <person name="Tapia R."/>
            <person name="Goodwin L.A."/>
            <person name="Pitluck S."/>
            <person name="Mavromatis K."/>
            <person name="Liolios K."/>
            <person name="Pagani I."/>
            <person name="Ivanova N."/>
            <person name="Mikhailova N."/>
            <person name="Pati A."/>
            <person name="Chen A."/>
            <person name="Palaniappan K."/>
            <person name="Land M."/>
            <person name="Hauser L."/>
            <person name="Jeffries C.D."/>
            <person name="Brambilla E.M."/>
            <person name="Rohde M."/>
            <person name="Sikorski J."/>
            <person name="Pukall R."/>
            <person name="Goker M."/>
            <person name="Detter J.C."/>
            <person name="Woyke T."/>
            <person name="Bristow J."/>
            <person name="Eisen J.A."/>
            <person name="Markowitz V."/>
            <person name="Hugenholtz P."/>
            <person name="Kyrpides N.C."/>
            <person name="Klenk H.P."/>
            <person name="Lapidus A."/>
        </authorList>
    </citation>
    <scope>NUCLEOTIDE SEQUENCE [LARGE SCALE GENOMIC DNA]</scope>
    <source>
        <strain evidence="3">ATCC 35074 / DSM 20540 / JCM 6276 / NBRC 101906 / NCIMB 13154 / VKM Ac-1939 / CCM 2703 / MRP</strain>
        <plasmid evidence="3">Plasmid pDEIPR02</plasmid>
    </source>
</reference>
<dbReference type="OrthoDB" id="67714at2"/>
<evidence type="ECO:0000313" key="3">
    <source>
        <dbReference type="Proteomes" id="UP000007718"/>
    </source>
</evidence>
<dbReference type="HOGENOM" id="CLU_1966939_0_0_0"/>
<evidence type="ECO:0000256" key="1">
    <source>
        <dbReference type="SAM" id="Phobius"/>
    </source>
</evidence>
<protein>
    <submittedName>
        <fullName evidence="2">Uncharacterized protein</fullName>
    </submittedName>
</protein>
<proteinExistence type="predicted"/>
<dbReference type="EMBL" id="CP002538">
    <property type="protein sequence ID" value="ADY27615.1"/>
    <property type="molecule type" value="Genomic_DNA"/>
</dbReference>
<keyword evidence="1" id="KW-0812">Transmembrane</keyword>
<keyword evidence="2" id="KW-0614">Plasmid</keyword>
<name>F0RQQ6_DEIPM</name>